<feature type="compositionally biased region" description="Basic and acidic residues" evidence="2">
    <location>
        <begin position="1179"/>
        <end position="1193"/>
    </location>
</feature>
<dbReference type="RefSeq" id="WP_057777775.1">
    <property type="nucleotide sequence ID" value="NZ_AYYY01000011.1"/>
</dbReference>
<gene>
    <name evidence="4" type="ORF">FC26_GL000838</name>
</gene>
<proteinExistence type="predicted"/>
<keyword evidence="5" id="KW-1185">Reference proteome</keyword>
<feature type="domain" description="Phage tail tape measure protein" evidence="3">
    <location>
        <begin position="372"/>
        <end position="577"/>
    </location>
</feature>
<feature type="coiled-coil region" evidence="1">
    <location>
        <begin position="226"/>
        <end position="253"/>
    </location>
</feature>
<feature type="coiled-coil region" evidence="1">
    <location>
        <begin position="58"/>
        <end position="169"/>
    </location>
</feature>
<evidence type="ECO:0000259" key="3">
    <source>
        <dbReference type="Pfam" id="PF10145"/>
    </source>
</evidence>
<name>A0A0R2A6C9_9LACO</name>
<accession>A0A0R2A6C9</accession>
<dbReference type="InterPro" id="IPR010090">
    <property type="entry name" value="Phage_tape_meas"/>
</dbReference>
<dbReference type="EMBL" id="AYYY01000011">
    <property type="protein sequence ID" value="KRM62106.1"/>
    <property type="molecule type" value="Genomic_DNA"/>
</dbReference>
<feature type="region of interest" description="Disordered" evidence="2">
    <location>
        <begin position="1174"/>
        <end position="1218"/>
    </location>
</feature>
<dbReference type="PATRIC" id="fig|1423813.3.peg.859"/>
<dbReference type="Proteomes" id="UP000051733">
    <property type="component" value="Unassembled WGS sequence"/>
</dbReference>
<comment type="caution">
    <text evidence="4">The sequence shown here is derived from an EMBL/GenBank/DDBJ whole genome shotgun (WGS) entry which is preliminary data.</text>
</comment>
<dbReference type="NCBIfam" id="TIGR01760">
    <property type="entry name" value="tape_meas_TP901"/>
    <property type="match status" value="1"/>
</dbReference>
<reference evidence="4 5" key="1">
    <citation type="journal article" date="2015" name="Genome Announc.">
        <title>Expanding the biotechnology potential of lactobacilli through comparative genomics of 213 strains and associated genera.</title>
        <authorList>
            <person name="Sun Z."/>
            <person name="Harris H.M."/>
            <person name="McCann A."/>
            <person name="Guo C."/>
            <person name="Argimon S."/>
            <person name="Zhang W."/>
            <person name="Yang X."/>
            <person name="Jeffery I.B."/>
            <person name="Cooney J.C."/>
            <person name="Kagawa T.F."/>
            <person name="Liu W."/>
            <person name="Song Y."/>
            <person name="Salvetti E."/>
            <person name="Wrobel A."/>
            <person name="Rasinkangas P."/>
            <person name="Parkhill J."/>
            <person name="Rea M.C."/>
            <person name="O'Sullivan O."/>
            <person name="Ritari J."/>
            <person name="Douillard F.P."/>
            <person name="Paul Ross R."/>
            <person name="Yang R."/>
            <person name="Briner A.E."/>
            <person name="Felis G.E."/>
            <person name="de Vos W.M."/>
            <person name="Barrangou R."/>
            <person name="Klaenhammer T.R."/>
            <person name="Caufield P.W."/>
            <person name="Cui Y."/>
            <person name="Zhang H."/>
            <person name="O'Toole P.W."/>
        </authorList>
    </citation>
    <scope>NUCLEOTIDE SEQUENCE [LARGE SCALE GENOMIC DNA]</scope>
    <source>
        <strain evidence="4 5">DSM 20634</strain>
    </source>
</reference>
<evidence type="ECO:0000313" key="5">
    <source>
        <dbReference type="Proteomes" id="UP000051733"/>
    </source>
</evidence>
<dbReference type="Gene3D" id="1.10.287.1490">
    <property type="match status" value="1"/>
</dbReference>
<evidence type="ECO:0000313" key="4">
    <source>
        <dbReference type="EMBL" id="KRM62106.1"/>
    </source>
</evidence>
<evidence type="ECO:0000256" key="1">
    <source>
        <dbReference type="SAM" id="Coils"/>
    </source>
</evidence>
<evidence type="ECO:0000256" key="2">
    <source>
        <dbReference type="SAM" id="MobiDB-lite"/>
    </source>
</evidence>
<sequence length="1680" mass="180674">MGKVQEEIATRISLDSVQAVGSLKGLQNAITGVTSGWKAQEIALKSSGDYLGAAKEKYNGLSNVIDIQKQKIAELETRQRGLINVNQETARTFEKYNAEISKVRQEMSSLDTSLSGNKQKYDELNNKLTELKTKRTEETNITQKDADAYLKLEKQIQSSNRQLSSYEAQQKRASDAVNLQKSGVLQLKEATSMATKVNQGYVAVLEAEGKTWSAQKAKLNGLVDVHQKMDAQLQAEKGRLSQLKNEYGETSSEYQKQIIRVNSLTAEYKTNETQIKSLSHTVGGMTTQEVKMRDAMSATAGKVKSGFTSIRSAAIGASIGVGIVGAAMLSGAKKASEIQSEYKLISNNLVTNGEKQVEVTKNVAKMQKDGAKYSVEYGKSQKSISEQYLELAKRGYTSTEALGAMKSMLQASIASGDDFNDVVSVSAQTIDSFGMRTENTAKMTKNSKKVVNELSYSADETATSFQQLGKGMEYVGDVSHNAGFKLSETSAAMGELSNHGLEADKAGTGLRKAIVSLAQPSAQATSALKSIGISSTNVFKDANGNFKSLSSIMGTIESHTKNLGSAQQAAVFKAIFGATGMTAAQILATNNKELSELTDKVQKAGDKGTYVQTLAQKNAETAQQSEARFKQAWSNLTIMFGSKMLPYMTDAANKMSKMFADEDFQRSINKTATATAKVAGGFLKIGEFAAEHIGTVKTFAEILGAMWVTNKVATFIRSMESLGVIQSAETKAIVAQNKLISLQTKEYQELAVAKEAAADVGGTSVSGTAGKATTAKTGASEATNVVGDVEKTAGKSSSKWSLLGKSLGTRIVTGAGLALTAWDVGSSVTKAVTSGKATAKYKAVGTTAGTLIGGGIGFAFGGPVGAAWGAAIGDQIGSSKTASNIVAKLSHALSGKSVTAPKVKTESTKKALNDLQKTYKSYYSKKQKQDLADLKELHKTGNMTDAEYAKQVAAVKKKGSERNRYEKLSDADQNAIAKYYAQQKASLTNKWNSTESKTRKKWNNQIAIDEQRYGKASYQVQKDIANKKAALKREENKKDAALDKLRIKSATQTSAKEAKLHTTLTGKIQNESNKQLKIIKKLTDEKGKLSNKQLQSAVNAAQKEYDKTKTLANKEYSDKSAAAKKQYESVTSAADRQYKETVAAADRQYKGNKGYAKQQREKVTQEALDQLNKTYQHASDQEKSVTDKAETQRKNAISKAENQRDQVKGAAREQSKGVVTHAVNQANSSMEANKKQGEGTGSIWSKIADFFNKIAKPFGVKTIDAGKSAYSYSQATIGAYSTGGAITQASKALVGEAGVEARYKPYSGQVDFLGVNGPEFVDVRPGEQILNANDTRKLMSGQYKNHLPGYADGTSDIDSFIKSVSSGASSVWDKISDTASEALEKITDPLKSLKQIVSSTFDINSVSGVGSEQRGLSGGMTDKITDGVAQALNKLKKAFDDLGGGDGNSKAGKMSMGDFTSVAHHAALLMHQSLSASDIERLYWQAMVESTVNPAQGGGIDDHDGTGRPVGLMQYKLSTWKSWAVKGHANIHSALDQIMAVLNDSNWHKDLAPLGKRRGWGPTGHKQMATGGLVSTNQMVELAEHNKPEYVIPTDPAQHSRASMLLKEARQAVEGSYDSGLAQKVEELTNVVNQMALMLKTIIGLNADQIMATKGIGTFDQQKNYKQQALDLSKQNWTGI</sequence>
<dbReference type="STRING" id="1423813.FC26_GL000838"/>
<dbReference type="OrthoDB" id="2137849at2"/>
<keyword evidence="1" id="KW-0175">Coiled coil</keyword>
<protein>
    <submittedName>
        <fullName evidence="4">Phage tail tape measure protein, TP901 family</fullName>
    </submittedName>
</protein>
<dbReference type="Pfam" id="PF10145">
    <property type="entry name" value="PhageMin_Tail"/>
    <property type="match status" value="1"/>
</dbReference>
<organism evidence="4 5">
    <name type="scientific">Paucilactobacillus vaccinostercus DSM 20634</name>
    <dbReference type="NCBI Taxonomy" id="1423813"/>
    <lineage>
        <taxon>Bacteria</taxon>
        <taxon>Bacillati</taxon>
        <taxon>Bacillota</taxon>
        <taxon>Bacilli</taxon>
        <taxon>Lactobacillales</taxon>
        <taxon>Lactobacillaceae</taxon>
        <taxon>Paucilactobacillus</taxon>
    </lineage>
</organism>
<feature type="compositionally biased region" description="Basic and acidic residues" evidence="2">
    <location>
        <begin position="1201"/>
        <end position="1215"/>
    </location>
</feature>